<dbReference type="EMBL" id="LR877163">
    <property type="protein sequence ID" value="CAD2221081.1"/>
    <property type="molecule type" value="Genomic_DNA"/>
</dbReference>
<evidence type="ECO:0000259" key="4">
    <source>
        <dbReference type="SMART" id="SM00475"/>
    </source>
</evidence>
<dbReference type="Gene3D" id="3.40.50.1010">
    <property type="entry name" value="5'-nuclease"/>
    <property type="match status" value="1"/>
</dbReference>
<dbReference type="InterPro" id="IPR029060">
    <property type="entry name" value="PIN-like_dom_sf"/>
</dbReference>
<keyword evidence="6" id="KW-1185">Reference proteome</keyword>
<keyword evidence="2" id="KW-0378">Hydrolase</keyword>
<dbReference type="Gene3D" id="1.10.150.20">
    <property type="entry name" value="5' to 3' exonuclease, C-terminal subdomain"/>
    <property type="match status" value="1"/>
</dbReference>
<dbReference type="SUPFAM" id="SSF47807">
    <property type="entry name" value="5' to 3' exonuclease, C-terminal subdomain"/>
    <property type="match status" value="1"/>
</dbReference>
<proteinExistence type="predicted"/>
<evidence type="ECO:0000313" key="5">
    <source>
        <dbReference type="EMBL" id="CAD2221081.1"/>
    </source>
</evidence>
<keyword evidence="3" id="KW-0238">DNA-binding</keyword>
<organism evidence="5 6">
    <name type="scientific">Angomonas deanei</name>
    <dbReference type="NCBI Taxonomy" id="59799"/>
    <lineage>
        <taxon>Eukaryota</taxon>
        <taxon>Discoba</taxon>
        <taxon>Euglenozoa</taxon>
        <taxon>Kinetoplastea</taxon>
        <taxon>Metakinetoplastina</taxon>
        <taxon>Trypanosomatida</taxon>
        <taxon>Trypanosomatidae</taxon>
        <taxon>Strigomonadinae</taxon>
        <taxon>Angomonas</taxon>
    </lineage>
</organism>
<keyword evidence="1" id="KW-0540">Nuclease</keyword>
<dbReference type="InterPro" id="IPR020045">
    <property type="entry name" value="DNA_polI_H3TH"/>
</dbReference>
<dbReference type="InterPro" id="IPR038969">
    <property type="entry name" value="FEN"/>
</dbReference>
<dbReference type="GO" id="GO:0017108">
    <property type="term" value="F:5'-flap endonuclease activity"/>
    <property type="evidence" value="ECO:0007669"/>
    <property type="project" value="InterPro"/>
</dbReference>
<dbReference type="InterPro" id="IPR002421">
    <property type="entry name" value="5-3_exonuclease"/>
</dbReference>
<accession>S9UR69</accession>
<dbReference type="AlphaFoldDB" id="S9UR69"/>
<dbReference type="Pfam" id="PF02739">
    <property type="entry name" value="5_3_exonuc_N"/>
    <property type="match status" value="1"/>
</dbReference>
<dbReference type="OrthoDB" id="275278at2759"/>
<name>S9UR69_9TRYP</name>
<dbReference type="VEuPathDB" id="TriTrypDB:ADEAN_000861200"/>
<dbReference type="InterPro" id="IPR036279">
    <property type="entry name" value="5-3_exonuclease_C_sf"/>
</dbReference>
<dbReference type="FunFam" id="1.10.150.20:FF:000003">
    <property type="entry name" value="DNA polymerase I"/>
    <property type="match status" value="1"/>
</dbReference>
<reference evidence="5 6" key="1">
    <citation type="submission" date="2020-08" db="EMBL/GenBank/DDBJ databases">
        <authorList>
            <person name="Newling K."/>
            <person name="Davey J."/>
            <person name="Forrester S."/>
        </authorList>
    </citation>
    <scope>NUCLEOTIDE SEQUENCE [LARGE SCALE GENOMIC DNA]</scope>
    <source>
        <strain evidence="6">Crithidia deanei Carvalho (ATCC PRA-265)</strain>
    </source>
</reference>
<dbReference type="SMART" id="SM00475">
    <property type="entry name" value="53EXOc"/>
    <property type="match status" value="1"/>
</dbReference>
<protein>
    <submittedName>
        <fullName evidence="5">5'-3' exonuclease, N-terminal resolvase-like domain/5'-3' exonuclease, C-terminal SAM fold, putative</fullName>
    </submittedName>
</protein>
<dbReference type="Pfam" id="PF01367">
    <property type="entry name" value="5_3_exonuc"/>
    <property type="match status" value="1"/>
</dbReference>
<dbReference type="SUPFAM" id="SSF88723">
    <property type="entry name" value="PIN domain-like"/>
    <property type="match status" value="1"/>
</dbReference>
<dbReference type="SMART" id="SM00279">
    <property type="entry name" value="HhH2"/>
    <property type="match status" value="1"/>
</dbReference>
<dbReference type="Proteomes" id="UP000515908">
    <property type="component" value="Chromosome 19"/>
</dbReference>
<dbReference type="CDD" id="cd09898">
    <property type="entry name" value="H3TH_53EXO"/>
    <property type="match status" value="1"/>
</dbReference>
<dbReference type="GO" id="GO:0008409">
    <property type="term" value="F:5'-3' exonuclease activity"/>
    <property type="evidence" value="ECO:0007669"/>
    <property type="project" value="InterPro"/>
</dbReference>
<dbReference type="InterPro" id="IPR020046">
    <property type="entry name" value="5-3_exonucl_a-hlix_arch_N"/>
</dbReference>
<sequence length="299" mass="33765">MTLHATREAAVVLVDGPALVHRWFHRWSYATKQGSTVDSKRFVIKNARFALARAHSFDPSHLAQNLLSPQVEYAHTPKHNKVIVCFDNGDGGRTELFPDYKKNRRQVARDPELSVMMKVAKRVFLEEPEGTILVLPDSNPRLKMINAEADDMIATIALRNQKYKVPTVVVSHDFDLYQLIDDNCKSYHYDIRTKYLVSEKGVIDRIGIHPKLVRDYKALAGDASDGVPGVKGIGKVRAQSLLKKYGDLDGVLTKGIKKETGRVGEILREGVKDAELSRKIVDFRLCPKIMPTVEQFMKK</sequence>
<evidence type="ECO:0000313" key="6">
    <source>
        <dbReference type="Proteomes" id="UP000515908"/>
    </source>
</evidence>
<keyword evidence="5" id="KW-0269">Exonuclease</keyword>
<evidence type="ECO:0000256" key="1">
    <source>
        <dbReference type="ARBA" id="ARBA00022722"/>
    </source>
</evidence>
<evidence type="ECO:0000256" key="3">
    <source>
        <dbReference type="ARBA" id="ARBA00023125"/>
    </source>
</evidence>
<gene>
    <name evidence="5" type="ORF">ADEAN_000861200</name>
</gene>
<dbReference type="GO" id="GO:0003677">
    <property type="term" value="F:DNA binding"/>
    <property type="evidence" value="ECO:0007669"/>
    <property type="project" value="UniProtKB-KW"/>
</dbReference>
<dbReference type="InterPro" id="IPR008918">
    <property type="entry name" value="HhH2"/>
</dbReference>
<dbReference type="PANTHER" id="PTHR42646">
    <property type="entry name" value="FLAP ENDONUCLEASE XNI"/>
    <property type="match status" value="1"/>
</dbReference>
<dbReference type="PANTHER" id="PTHR42646:SF2">
    <property type="entry name" value="5'-3' EXONUCLEASE FAMILY PROTEIN"/>
    <property type="match status" value="1"/>
</dbReference>
<evidence type="ECO:0000256" key="2">
    <source>
        <dbReference type="ARBA" id="ARBA00022801"/>
    </source>
</evidence>
<dbReference type="GO" id="GO:0033567">
    <property type="term" value="P:DNA replication, Okazaki fragment processing"/>
    <property type="evidence" value="ECO:0007669"/>
    <property type="project" value="InterPro"/>
</dbReference>
<feature type="domain" description="5'-3' exonuclease" evidence="4">
    <location>
        <begin position="6"/>
        <end position="299"/>
    </location>
</feature>